<protein>
    <recommendedName>
        <fullName evidence="4">DUF4292 domain-containing protein</fullName>
    </recommendedName>
</protein>
<evidence type="ECO:0008006" key="4">
    <source>
        <dbReference type="Google" id="ProtNLM"/>
    </source>
</evidence>
<evidence type="ECO:0000313" key="2">
    <source>
        <dbReference type="EMBL" id="KFE66427.1"/>
    </source>
</evidence>
<proteinExistence type="predicted"/>
<reference evidence="2 3" key="1">
    <citation type="submission" date="2014-04" db="EMBL/GenBank/DDBJ databases">
        <title>Genome assembly of Hyalangium minutum DSM 14724.</title>
        <authorList>
            <person name="Sharma G."/>
            <person name="Subramanian S."/>
        </authorList>
    </citation>
    <scope>NUCLEOTIDE SEQUENCE [LARGE SCALE GENOMIC DNA]</scope>
    <source>
        <strain evidence="2 3">DSM 14724</strain>
    </source>
</reference>
<sequence>MNRLAAAIFLAVVCSGCPHRIEFGPEGPIDDPEKLFSLVSQAQANLITIQGDAKLHVSTPQGSGTLSMFLAISRPGLLHMETFDFFNRPVAALVSDGQRFGLYQTEGNTFYQGPASPENVSRFLPVVLPSEELVAVMLGQVPFIPAERKTLELDRGEGVYVLKLFRGSVTQTLQVHTKFYRVVRSEVRGVPGYDLAFGNFKQEGAALFPKEVKLIAQAAETELRLRYSDVALNAPPDLTLYELAPPEGARVVEVDAKGREVSPAPASPSPGPPGS</sequence>
<accession>A0A085WFG4</accession>
<dbReference type="AlphaFoldDB" id="A0A085WFG4"/>
<feature type="compositionally biased region" description="Pro residues" evidence="1">
    <location>
        <begin position="265"/>
        <end position="275"/>
    </location>
</feature>
<dbReference type="EMBL" id="JMCB01000010">
    <property type="protein sequence ID" value="KFE66427.1"/>
    <property type="molecule type" value="Genomic_DNA"/>
</dbReference>
<dbReference type="Proteomes" id="UP000028725">
    <property type="component" value="Unassembled WGS sequence"/>
</dbReference>
<keyword evidence="3" id="KW-1185">Reference proteome</keyword>
<dbReference type="RefSeq" id="WP_044192573.1">
    <property type="nucleotide sequence ID" value="NZ_JMCB01000010.1"/>
</dbReference>
<organism evidence="2 3">
    <name type="scientific">Hyalangium minutum</name>
    <dbReference type="NCBI Taxonomy" id="394096"/>
    <lineage>
        <taxon>Bacteria</taxon>
        <taxon>Pseudomonadati</taxon>
        <taxon>Myxococcota</taxon>
        <taxon>Myxococcia</taxon>
        <taxon>Myxococcales</taxon>
        <taxon>Cystobacterineae</taxon>
        <taxon>Archangiaceae</taxon>
        <taxon>Hyalangium</taxon>
    </lineage>
</organism>
<evidence type="ECO:0000313" key="3">
    <source>
        <dbReference type="Proteomes" id="UP000028725"/>
    </source>
</evidence>
<comment type="caution">
    <text evidence="2">The sequence shown here is derived from an EMBL/GenBank/DDBJ whole genome shotgun (WGS) entry which is preliminary data.</text>
</comment>
<name>A0A085WFG4_9BACT</name>
<dbReference type="PATRIC" id="fig|394096.3.peg.5246"/>
<dbReference type="STRING" id="394096.DB31_0900"/>
<dbReference type="Gene3D" id="2.50.20.10">
    <property type="entry name" value="Lipoprotein localisation LolA/LolB/LppX"/>
    <property type="match status" value="1"/>
</dbReference>
<evidence type="ECO:0000256" key="1">
    <source>
        <dbReference type="SAM" id="MobiDB-lite"/>
    </source>
</evidence>
<dbReference type="Pfam" id="PF14125">
    <property type="entry name" value="DUF4292"/>
    <property type="match status" value="1"/>
</dbReference>
<feature type="region of interest" description="Disordered" evidence="1">
    <location>
        <begin position="254"/>
        <end position="275"/>
    </location>
</feature>
<gene>
    <name evidence="2" type="ORF">DB31_0900</name>
</gene>
<dbReference type="InterPro" id="IPR025634">
    <property type="entry name" value="DUF4292"/>
</dbReference>
<dbReference type="OrthoDB" id="5495373at2"/>